<proteinExistence type="predicted"/>
<name>A0A7C0U626_9BACT</name>
<dbReference type="SUPFAM" id="SSF47203">
    <property type="entry name" value="Acyl-CoA dehydrogenase C-terminal domain-like"/>
    <property type="match status" value="1"/>
</dbReference>
<evidence type="ECO:0000256" key="1">
    <source>
        <dbReference type="SAM" id="MobiDB-lite"/>
    </source>
</evidence>
<dbReference type="InterPro" id="IPR036250">
    <property type="entry name" value="AcylCo_DH-like_C"/>
</dbReference>
<feature type="region of interest" description="Disordered" evidence="1">
    <location>
        <begin position="1"/>
        <end position="21"/>
    </location>
</feature>
<dbReference type="AlphaFoldDB" id="A0A7C0U626"/>
<gene>
    <name evidence="2" type="ORF">ENF32_00900</name>
</gene>
<sequence length="56" mass="6182">MKAKPEGQTPPPAHPKKAARDARLTQIYEGTNQINRLAIIEGQLGAEFEIGDFYSL</sequence>
<protein>
    <recommendedName>
        <fullName evidence="3">Acyl-CoA dehydrogenase</fullName>
    </recommendedName>
</protein>
<organism evidence="2">
    <name type="scientific">Thermosulfidibacter takaii</name>
    <dbReference type="NCBI Taxonomy" id="412593"/>
    <lineage>
        <taxon>Bacteria</taxon>
        <taxon>Pseudomonadati</taxon>
        <taxon>Thermosulfidibacterota</taxon>
        <taxon>Thermosulfidibacteria</taxon>
        <taxon>Thermosulfidibacterales</taxon>
        <taxon>Thermosulfidibacteraceae</taxon>
    </lineage>
</organism>
<comment type="caution">
    <text evidence="2">The sequence shown here is derived from an EMBL/GenBank/DDBJ whole genome shotgun (WGS) entry which is preliminary data.</text>
</comment>
<dbReference type="EMBL" id="DQWS01000036">
    <property type="protein sequence ID" value="HDD52610.1"/>
    <property type="molecule type" value="Genomic_DNA"/>
</dbReference>
<evidence type="ECO:0000313" key="2">
    <source>
        <dbReference type="EMBL" id="HDD52610.1"/>
    </source>
</evidence>
<reference evidence="2" key="1">
    <citation type="journal article" date="2020" name="mSystems">
        <title>Genome- and Community-Level Interaction Insights into Carbon Utilization and Element Cycling Functions of Hydrothermarchaeota in Hydrothermal Sediment.</title>
        <authorList>
            <person name="Zhou Z."/>
            <person name="Liu Y."/>
            <person name="Xu W."/>
            <person name="Pan J."/>
            <person name="Luo Z.H."/>
            <person name="Li M."/>
        </authorList>
    </citation>
    <scope>NUCLEOTIDE SEQUENCE [LARGE SCALE GENOMIC DNA]</scope>
    <source>
        <strain evidence="2">HyVt-115</strain>
    </source>
</reference>
<dbReference type="Gene3D" id="1.20.140.10">
    <property type="entry name" value="Butyryl-CoA Dehydrogenase, subunit A, domain 3"/>
    <property type="match status" value="1"/>
</dbReference>
<evidence type="ECO:0008006" key="3">
    <source>
        <dbReference type="Google" id="ProtNLM"/>
    </source>
</evidence>
<accession>A0A7C0U626</accession>
<dbReference type="GO" id="GO:0016627">
    <property type="term" value="F:oxidoreductase activity, acting on the CH-CH group of donors"/>
    <property type="evidence" value="ECO:0007669"/>
    <property type="project" value="InterPro"/>
</dbReference>
<dbReference type="Proteomes" id="UP000885690">
    <property type="component" value="Unassembled WGS sequence"/>
</dbReference>